<evidence type="ECO:0000313" key="1">
    <source>
        <dbReference type="EMBL" id="MPN08250.1"/>
    </source>
</evidence>
<sequence>MRGVFGRRGASSRQISDFIRNDGKALPRNTGPLRFNGRIQCQYVRLKCNFFNCFNDFPNVFRGLVDESHCRNHPVHLLIAGFHLGLHMMDARIYISRIVRVLLCSNRYFLDGCRKICHRAGLLLRSLRQMLGNLHNLP</sequence>
<proteinExistence type="predicted"/>
<accession>A0A645F351</accession>
<reference evidence="1" key="1">
    <citation type="submission" date="2019-08" db="EMBL/GenBank/DDBJ databases">
        <authorList>
            <person name="Kucharzyk K."/>
            <person name="Murdoch R.W."/>
            <person name="Higgins S."/>
            <person name="Loffler F."/>
        </authorList>
    </citation>
    <scope>NUCLEOTIDE SEQUENCE</scope>
</reference>
<organism evidence="1">
    <name type="scientific">bioreactor metagenome</name>
    <dbReference type="NCBI Taxonomy" id="1076179"/>
    <lineage>
        <taxon>unclassified sequences</taxon>
        <taxon>metagenomes</taxon>
        <taxon>ecological metagenomes</taxon>
    </lineage>
</organism>
<dbReference type="EMBL" id="VSSQ01054277">
    <property type="protein sequence ID" value="MPN08250.1"/>
    <property type="molecule type" value="Genomic_DNA"/>
</dbReference>
<comment type="caution">
    <text evidence="1">The sequence shown here is derived from an EMBL/GenBank/DDBJ whole genome shotgun (WGS) entry which is preliminary data.</text>
</comment>
<protein>
    <submittedName>
        <fullName evidence="1">Uncharacterized protein</fullName>
    </submittedName>
</protein>
<dbReference type="AlphaFoldDB" id="A0A645F351"/>
<gene>
    <name evidence="1" type="ORF">SDC9_155532</name>
</gene>
<name>A0A645F351_9ZZZZ</name>